<protein>
    <submittedName>
        <fullName evidence="2">Winged helix-turn-helix transcriptional regulator</fullName>
    </submittedName>
</protein>
<dbReference type="InterPro" id="IPR036388">
    <property type="entry name" value="WH-like_DNA-bd_sf"/>
</dbReference>
<dbReference type="InterPro" id="IPR011991">
    <property type="entry name" value="ArsR-like_HTH"/>
</dbReference>
<dbReference type="EMBL" id="VLXZ01000008">
    <property type="protein sequence ID" value="TSB45956.1"/>
    <property type="molecule type" value="Genomic_DNA"/>
</dbReference>
<dbReference type="SUPFAM" id="SSF46785">
    <property type="entry name" value="Winged helix' DNA-binding domain"/>
    <property type="match status" value="1"/>
</dbReference>
<keyword evidence="3" id="KW-1185">Reference proteome</keyword>
<evidence type="ECO:0000256" key="1">
    <source>
        <dbReference type="ARBA" id="ARBA00023125"/>
    </source>
</evidence>
<proteinExistence type="predicted"/>
<accession>A0A553ZX85</accession>
<reference evidence="2 3" key="1">
    <citation type="submission" date="2019-07" db="EMBL/GenBank/DDBJ databases">
        <authorList>
            <person name="Park Y.J."/>
            <person name="Jeong S.E."/>
            <person name="Jung H.S."/>
        </authorList>
    </citation>
    <scope>NUCLEOTIDE SEQUENCE [LARGE SCALE GENOMIC DNA]</scope>
    <source>
        <strain evidence="3">P16(2019)</strain>
    </source>
</reference>
<dbReference type="OrthoDB" id="2651007at2"/>
<keyword evidence="1" id="KW-0238">DNA-binding</keyword>
<dbReference type="GO" id="GO:0003677">
    <property type="term" value="F:DNA binding"/>
    <property type="evidence" value="ECO:0007669"/>
    <property type="project" value="UniProtKB-KW"/>
</dbReference>
<comment type="caution">
    <text evidence="2">The sequence shown here is derived from an EMBL/GenBank/DDBJ whole genome shotgun (WGS) entry which is preliminary data.</text>
</comment>
<dbReference type="CDD" id="cd00090">
    <property type="entry name" value="HTH_ARSR"/>
    <property type="match status" value="1"/>
</dbReference>
<organism evidence="2 3">
    <name type="scientific">Alkalicoccobacillus porphyridii</name>
    <dbReference type="NCBI Taxonomy" id="2597270"/>
    <lineage>
        <taxon>Bacteria</taxon>
        <taxon>Bacillati</taxon>
        <taxon>Bacillota</taxon>
        <taxon>Bacilli</taxon>
        <taxon>Bacillales</taxon>
        <taxon>Bacillaceae</taxon>
        <taxon>Alkalicoccobacillus</taxon>
    </lineage>
</organism>
<evidence type="ECO:0000313" key="2">
    <source>
        <dbReference type="EMBL" id="TSB45956.1"/>
    </source>
</evidence>
<dbReference type="AlphaFoldDB" id="A0A553ZX85"/>
<gene>
    <name evidence="2" type="ORF">FN960_13700</name>
</gene>
<evidence type="ECO:0000313" key="3">
    <source>
        <dbReference type="Proteomes" id="UP000318521"/>
    </source>
</evidence>
<name>A0A553ZX85_9BACI</name>
<dbReference type="Gene3D" id="1.10.10.10">
    <property type="entry name" value="Winged helix-like DNA-binding domain superfamily/Winged helix DNA-binding domain"/>
    <property type="match status" value="1"/>
</dbReference>
<sequence length="156" mass="18415">MSKREMMDISLKQQKIISDPLRSRIIAMLHEEPMTPKQTAEKLGKNAGTIYYHVQQLFKHDILEIDHVDTEKGVVEKYYRSKAVLFRGPEQEKKYANHVESNNAHLLLSEKLLGELTEEFRELLFKYGGLSMKETEEQQPYTVEFQIKHFEKEEDE</sequence>
<dbReference type="RefSeq" id="WP_143849296.1">
    <property type="nucleotide sequence ID" value="NZ_VLXZ01000008.1"/>
</dbReference>
<dbReference type="Proteomes" id="UP000318521">
    <property type="component" value="Unassembled WGS sequence"/>
</dbReference>
<dbReference type="InterPro" id="IPR036390">
    <property type="entry name" value="WH_DNA-bd_sf"/>
</dbReference>
<dbReference type="Pfam" id="PF12840">
    <property type="entry name" value="HTH_20"/>
    <property type="match status" value="1"/>
</dbReference>